<protein>
    <submittedName>
        <fullName evidence="1">Uncharacterized protein</fullName>
    </submittedName>
</protein>
<proteinExistence type="predicted"/>
<dbReference type="EMBL" id="JBHMQV010000001">
    <property type="protein sequence ID" value="MFC0842684.1"/>
    <property type="molecule type" value="Genomic_DNA"/>
</dbReference>
<name>A0ABV6TA60_9ACTN</name>
<evidence type="ECO:0000313" key="2">
    <source>
        <dbReference type="Proteomes" id="UP001589887"/>
    </source>
</evidence>
<reference evidence="1 2" key="1">
    <citation type="submission" date="2024-09" db="EMBL/GenBank/DDBJ databases">
        <authorList>
            <person name="Sun Q."/>
            <person name="Mori K."/>
        </authorList>
    </citation>
    <scope>NUCLEOTIDE SEQUENCE [LARGE SCALE GENOMIC DNA]</scope>
    <source>
        <strain evidence="1 2">JCM 4557</strain>
    </source>
</reference>
<dbReference type="Proteomes" id="UP001589887">
    <property type="component" value="Unassembled WGS sequence"/>
</dbReference>
<keyword evidence="2" id="KW-1185">Reference proteome</keyword>
<dbReference type="RefSeq" id="WP_394316513.1">
    <property type="nucleotide sequence ID" value="NZ_JBHMQV010000001.1"/>
</dbReference>
<evidence type="ECO:0000313" key="1">
    <source>
        <dbReference type="EMBL" id="MFC0842684.1"/>
    </source>
</evidence>
<organism evidence="1 2">
    <name type="scientific">Streptomyces noboritoensis</name>
    <dbReference type="NCBI Taxonomy" id="67337"/>
    <lineage>
        <taxon>Bacteria</taxon>
        <taxon>Bacillati</taxon>
        <taxon>Actinomycetota</taxon>
        <taxon>Actinomycetes</taxon>
        <taxon>Kitasatosporales</taxon>
        <taxon>Streptomycetaceae</taxon>
        <taxon>Streptomyces</taxon>
    </lineage>
</organism>
<sequence length="97" mass="10352">MVETVITSTTGELVVAEVDADPDADRTDWPNLAATGAGTYRLRISVRGRDAGADADYLEEDEEPVEEHLLQAWPAPAAADVIHKASDGIGAYWRTGA</sequence>
<comment type="caution">
    <text evidence="1">The sequence shown here is derived from an EMBL/GenBank/DDBJ whole genome shotgun (WGS) entry which is preliminary data.</text>
</comment>
<gene>
    <name evidence="1" type="ORF">ACFH04_02890</name>
</gene>
<accession>A0ABV6TA60</accession>